<reference evidence="2 3" key="1">
    <citation type="journal article" date="2018" name="Nat. Ecol. Evol.">
        <title>Shark genomes provide insights into elasmobranch evolution and the origin of vertebrates.</title>
        <authorList>
            <person name="Hara Y"/>
            <person name="Yamaguchi K"/>
            <person name="Onimaru K"/>
            <person name="Kadota M"/>
            <person name="Koyanagi M"/>
            <person name="Keeley SD"/>
            <person name="Tatsumi K"/>
            <person name="Tanaka K"/>
            <person name="Motone F"/>
            <person name="Kageyama Y"/>
            <person name="Nozu R"/>
            <person name="Adachi N"/>
            <person name="Nishimura O"/>
            <person name="Nakagawa R"/>
            <person name="Tanegashima C"/>
            <person name="Kiyatake I"/>
            <person name="Matsumoto R"/>
            <person name="Murakumo K"/>
            <person name="Nishida K"/>
            <person name="Terakita A"/>
            <person name="Kuratani S"/>
            <person name="Sato K"/>
            <person name="Hyodo S Kuraku.S."/>
        </authorList>
    </citation>
    <scope>NUCLEOTIDE SEQUENCE [LARGE SCALE GENOMIC DNA]</scope>
</reference>
<feature type="region of interest" description="Disordered" evidence="1">
    <location>
        <begin position="1"/>
        <end position="21"/>
    </location>
</feature>
<proteinExistence type="predicted"/>
<sequence>MKVRAGVGGRVEDRADEGKTRRERVLSEVRAENGVVQGADDSSVEEWGVKEASFGVIESAQSFSTFPAAVD</sequence>
<organism evidence="2 3">
    <name type="scientific">Chiloscyllium punctatum</name>
    <name type="common">Brownbanded bambooshark</name>
    <name type="synonym">Hemiscyllium punctatum</name>
    <dbReference type="NCBI Taxonomy" id="137246"/>
    <lineage>
        <taxon>Eukaryota</taxon>
        <taxon>Metazoa</taxon>
        <taxon>Chordata</taxon>
        <taxon>Craniata</taxon>
        <taxon>Vertebrata</taxon>
        <taxon>Chondrichthyes</taxon>
        <taxon>Elasmobranchii</taxon>
        <taxon>Galeomorphii</taxon>
        <taxon>Galeoidea</taxon>
        <taxon>Orectolobiformes</taxon>
        <taxon>Hemiscylliidae</taxon>
        <taxon>Chiloscyllium</taxon>
    </lineage>
</organism>
<evidence type="ECO:0000313" key="3">
    <source>
        <dbReference type="Proteomes" id="UP000287033"/>
    </source>
</evidence>
<keyword evidence="3" id="KW-1185">Reference proteome</keyword>
<protein>
    <submittedName>
        <fullName evidence="2">Uncharacterized protein</fullName>
    </submittedName>
</protein>
<evidence type="ECO:0000256" key="1">
    <source>
        <dbReference type="SAM" id="MobiDB-lite"/>
    </source>
</evidence>
<name>A0A401S555_CHIPU</name>
<comment type="caution">
    <text evidence="2">The sequence shown here is derived from an EMBL/GenBank/DDBJ whole genome shotgun (WGS) entry which is preliminary data.</text>
</comment>
<gene>
    <name evidence="2" type="ORF">chiPu_0003944</name>
</gene>
<dbReference type="AlphaFoldDB" id="A0A401S555"/>
<accession>A0A401S555</accession>
<dbReference type="EMBL" id="BEZZ01000089">
    <property type="protein sequence ID" value="GCC25533.1"/>
    <property type="molecule type" value="Genomic_DNA"/>
</dbReference>
<feature type="compositionally biased region" description="Basic and acidic residues" evidence="1">
    <location>
        <begin position="10"/>
        <end position="21"/>
    </location>
</feature>
<dbReference type="Proteomes" id="UP000287033">
    <property type="component" value="Unassembled WGS sequence"/>
</dbReference>
<evidence type="ECO:0000313" key="2">
    <source>
        <dbReference type="EMBL" id="GCC25533.1"/>
    </source>
</evidence>